<evidence type="ECO:0000256" key="1">
    <source>
        <dbReference type="SAM" id="MobiDB-lite"/>
    </source>
</evidence>
<feature type="region of interest" description="Disordered" evidence="1">
    <location>
        <begin position="189"/>
        <end position="284"/>
    </location>
</feature>
<gene>
    <name evidence="3" type="ORF">CLUMA_CG008283</name>
</gene>
<dbReference type="STRING" id="568069.A0A1J1I3B5"/>
<name>A0A1J1I3B5_9DIPT</name>
<dbReference type="Proteomes" id="UP000183832">
    <property type="component" value="Unassembled WGS sequence"/>
</dbReference>
<dbReference type="OrthoDB" id="1903104at2759"/>
<dbReference type="AlphaFoldDB" id="A0A1J1I3B5"/>
<evidence type="ECO:0000313" key="3">
    <source>
        <dbReference type="EMBL" id="CRK94789.1"/>
    </source>
</evidence>
<feature type="domain" description="DPF1-3 N-terminal" evidence="2">
    <location>
        <begin position="24"/>
        <end position="93"/>
    </location>
</feature>
<dbReference type="InterPro" id="IPR025750">
    <property type="entry name" value="DPF1-3_N"/>
</dbReference>
<reference evidence="3 4" key="1">
    <citation type="submission" date="2015-04" db="EMBL/GenBank/DDBJ databases">
        <authorList>
            <person name="Syromyatnikov M.Y."/>
            <person name="Popov V.N."/>
        </authorList>
    </citation>
    <scope>NUCLEOTIDE SEQUENCE [LARGE SCALE GENOMIC DNA]</scope>
</reference>
<evidence type="ECO:0000259" key="2">
    <source>
        <dbReference type="Pfam" id="PF14051"/>
    </source>
</evidence>
<feature type="compositionally biased region" description="Basic residues" evidence="1">
    <location>
        <begin position="206"/>
        <end position="220"/>
    </location>
</feature>
<organism evidence="3 4">
    <name type="scientific">Clunio marinus</name>
    <dbReference type="NCBI Taxonomy" id="568069"/>
    <lineage>
        <taxon>Eukaryota</taxon>
        <taxon>Metazoa</taxon>
        <taxon>Ecdysozoa</taxon>
        <taxon>Arthropoda</taxon>
        <taxon>Hexapoda</taxon>
        <taxon>Insecta</taxon>
        <taxon>Pterygota</taxon>
        <taxon>Neoptera</taxon>
        <taxon>Endopterygota</taxon>
        <taxon>Diptera</taxon>
        <taxon>Nematocera</taxon>
        <taxon>Chironomoidea</taxon>
        <taxon>Chironomidae</taxon>
        <taxon>Clunio</taxon>
    </lineage>
</organism>
<feature type="compositionally biased region" description="Basic residues" evidence="1">
    <location>
        <begin position="239"/>
        <end position="248"/>
    </location>
</feature>
<accession>A0A1J1I3B5</accession>
<evidence type="ECO:0000313" key="4">
    <source>
        <dbReference type="Proteomes" id="UP000183832"/>
    </source>
</evidence>
<protein>
    <submittedName>
        <fullName evidence="3">CLUMA_CG008283, isoform A</fullName>
    </submittedName>
</protein>
<proteinExistence type="predicted"/>
<keyword evidence="4" id="KW-1185">Reference proteome</keyword>
<sequence>MAMKVSPDLNINMTNILKIENFINDQSYSELIEYSANFNSRLCIERRLRMPFLDPQTGVAQKHSNLYFKKSQRLPGLKEGQIYTYPSTRWRCKTTSMKFNNRPFYRFRAADNCTTLNSSNNTVYTTATSTISTSNVNGTDGDVSDFQALIDAESNSFGAGDTDSKDSQNLKDETMTKDWFFEDMDAHDMGSEEQNDSDFDYNINGYKRKKKPVTTRKSSRKPKDPEMVKKSRSGGSSNRNRKSSSRKGNRADGSLTSFDVEPPSFDSVQGDLMDGSSVGAYRSF</sequence>
<dbReference type="EMBL" id="CVRI01000040">
    <property type="protein sequence ID" value="CRK94789.1"/>
    <property type="molecule type" value="Genomic_DNA"/>
</dbReference>
<dbReference type="Pfam" id="PF14051">
    <property type="entry name" value="DPF1-3_N"/>
    <property type="match status" value="1"/>
</dbReference>